<gene>
    <name evidence="13" type="ORF">CLF_107550</name>
</gene>
<evidence type="ECO:0000313" key="13">
    <source>
        <dbReference type="EMBL" id="GAA55303.1"/>
    </source>
</evidence>
<organism evidence="13 14">
    <name type="scientific">Clonorchis sinensis</name>
    <name type="common">Chinese liver fluke</name>
    <dbReference type="NCBI Taxonomy" id="79923"/>
    <lineage>
        <taxon>Eukaryota</taxon>
        <taxon>Metazoa</taxon>
        <taxon>Spiralia</taxon>
        <taxon>Lophotrochozoa</taxon>
        <taxon>Platyhelminthes</taxon>
        <taxon>Trematoda</taxon>
        <taxon>Digenea</taxon>
        <taxon>Opisthorchiida</taxon>
        <taxon>Opisthorchiata</taxon>
        <taxon>Opisthorchiidae</taxon>
        <taxon>Clonorchis</taxon>
    </lineage>
</organism>
<dbReference type="EMBL" id="DF143992">
    <property type="protein sequence ID" value="GAA55303.1"/>
    <property type="molecule type" value="Genomic_DNA"/>
</dbReference>
<feature type="region of interest" description="Disordered" evidence="10">
    <location>
        <begin position="245"/>
        <end position="268"/>
    </location>
</feature>
<dbReference type="Pfam" id="PF08216">
    <property type="entry name" value="CTNNBL"/>
    <property type="match status" value="2"/>
</dbReference>
<dbReference type="InterPro" id="IPR029062">
    <property type="entry name" value="Class_I_gatase-like"/>
</dbReference>
<dbReference type="PANTHER" id="PTHR14978">
    <property type="entry name" value="BETA-CATENIN-LIKE PROTEIN 1 NUCLEAR ASSOCIATED PROTEIN"/>
    <property type="match status" value="1"/>
</dbReference>
<dbReference type="InterPro" id="IPR002818">
    <property type="entry name" value="DJ-1/PfpI"/>
</dbReference>
<dbReference type="Pfam" id="PF01965">
    <property type="entry name" value="DJ-1_PfpI"/>
    <property type="match status" value="1"/>
</dbReference>
<dbReference type="GO" id="GO:0005681">
    <property type="term" value="C:spliceosomal complex"/>
    <property type="evidence" value="ECO:0007669"/>
    <property type="project" value="TreeGrafter"/>
</dbReference>
<dbReference type="InterPro" id="IPR011989">
    <property type="entry name" value="ARM-like"/>
</dbReference>
<dbReference type="Gene3D" id="3.40.50.880">
    <property type="match status" value="1"/>
</dbReference>
<evidence type="ECO:0000313" key="14">
    <source>
        <dbReference type="Proteomes" id="UP000008909"/>
    </source>
</evidence>
<comment type="subcellular location">
    <subcellularLocation>
        <location evidence="1">Nucleus</location>
    </subcellularLocation>
</comment>
<evidence type="ECO:0000256" key="6">
    <source>
        <dbReference type="ARBA" id="ARBA00058456"/>
    </source>
</evidence>
<evidence type="ECO:0000259" key="12">
    <source>
        <dbReference type="Pfam" id="PF08216"/>
    </source>
</evidence>
<evidence type="ECO:0000256" key="7">
    <source>
        <dbReference type="ARBA" id="ARBA00061776"/>
    </source>
</evidence>
<dbReference type="PANTHER" id="PTHR14978:SF0">
    <property type="entry name" value="BETA-CATENIN-LIKE PROTEIN 1"/>
    <property type="match status" value="1"/>
</dbReference>
<dbReference type="AlphaFoldDB" id="G7YQS3"/>
<keyword evidence="5" id="KW-0539">Nucleus</keyword>
<keyword evidence="14" id="KW-1185">Reference proteome</keyword>
<evidence type="ECO:0000256" key="4">
    <source>
        <dbReference type="ARBA" id="ARBA00023054"/>
    </source>
</evidence>
<dbReference type="GO" id="GO:0010467">
    <property type="term" value="P:gene expression"/>
    <property type="evidence" value="ECO:0007669"/>
    <property type="project" value="UniProtKB-ARBA"/>
</dbReference>
<dbReference type="SUPFAM" id="SSF48371">
    <property type="entry name" value="ARM repeat"/>
    <property type="match status" value="1"/>
</dbReference>
<keyword evidence="3" id="KW-0677">Repeat</keyword>
<name>G7YQS3_CLOSI</name>
<comment type="subunit">
    <text evidence="7">Component of the PRP19-CDC5L splicing complex composed of a core complex comprising a homotetramer of PRPF19, CDC5L, PLRG1 and BCAS2, and at least three less stably associated proteins CTNNBL1, CWC15 and HSPA8. Interacts directly with CWC15 and CDC5L in the complex. Interacts with AICDA; the interaction is important for the antibody diversification activity of AICDA. Interacts with PRPF31 (via its NLS). Interacts (via its N-terminal NLS) with KPNA1 and KPNA2.</text>
</comment>
<evidence type="ECO:0000256" key="9">
    <source>
        <dbReference type="ARBA" id="ARBA00083862"/>
    </source>
</evidence>
<feature type="region of interest" description="Disordered" evidence="10">
    <location>
        <begin position="302"/>
        <end position="321"/>
    </location>
</feature>
<reference key="2">
    <citation type="submission" date="2011-10" db="EMBL/GenBank/DDBJ databases">
        <title>The genome and transcriptome sequence of Clonorchis sinensis provide insights into the carcinogenic liver fluke.</title>
        <authorList>
            <person name="Wang X."/>
            <person name="Huang Y."/>
            <person name="Chen W."/>
            <person name="Liu H."/>
            <person name="Guo L."/>
            <person name="Chen Y."/>
            <person name="Luo F."/>
            <person name="Zhou W."/>
            <person name="Sun J."/>
            <person name="Mao Q."/>
            <person name="Liang P."/>
            <person name="Zhou C."/>
            <person name="Tian Y."/>
            <person name="Men J."/>
            <person name="Lv X."/>
            <person name="Huang L."/>
            <person name="Zhou J."/>
            <person name="Hu Y."/>
            <person name="Li R."/>
            <person name="Zhang F."/>
            <person name="Lei H."/>
            <person name="Li X."/>
            <person name="Hu X."/>
            <person name="Liang C."/>
            <person name="Xu J."/>
            <person name="Wu Z."/>
            <person name="Yu X."/>
        </authorList>
    </citation>
    <scope>NUCLEOTIDE SEQUENCE</scope>
    <source>
        <strain>Henan</strain>
    </source>
</reference>
<keyword evidence="2" id="KW-0597">Phosphoprotein</keyword>
<dbReference type="Proteomes" id="UP000008909">
    <property type="component" value="Unassembled WGS sequence"/>
</dbReference>
<sequence>VIAANPNLYPILADHTRSVSLLLGLLSHENTDISLAVIDLLHELLESNGLIEAGPNRVNPLLDLLFNGQLIQLLMQNVARLDESNKDEADGVHKTLGIVENLLDVRPEMNVTMSNQGLFSWLLRRLQRRPVFDRNKLYVSELLSILLQLDEANRRHLGEVDGIDILLQQLAQYKRHDPSSPEEIELMHNMFDCLCSALMLPENKDRFLKGEGIQLMNLMLREKHMSRDSALRVLDYALCVVNSTSATSQPQPDTQDPEGPQKPGSTSSDPLAVVIANCSKFVDVLGLRTIFPLFMHSPRERVAKSKVPTKAREKPKSLGGPTAAEMEEHVINIIGALLRHCPSVQKNRVLAKFVESDHEKVDRLIELHLQYFDRVKATDSRIRAMKEDQPRWVGYTPEEIEDELMLERLGGGLLPLQILDIIILEVCVNGAPTIMDRVLQLLKMRAMSPRAILQVVQGARKSIRMATAFRYSIQRQKIVARDRFWTMCLGTVSLGLVESSLTNAHPYVRVLIVLATGFDEIETVTVVHVLRAAGAHVTLASLSPGKLLVRGAHMLRIKPDVDLLTGPTDPYDAIILPGGEAAVQLMSLSGELGRLLVEYEKYNKYIGAMGVAALALQQHRIAYGALLTADPRVETQLSDFYGFIASDDVVVDKTLVTCTGPGSAMQFALEIVELLFDKEKAERLSKKLLYRLF</sequence>
<feature type="non-terminal residue" evidence="13">
    <location>
        <position position="1"/>
    </location>
</feature>
<protein>
    <recommendedName>
        <fullName evidence="8">Beta-catenin-like protein 1</fullName>
    </recommendedName>
    <alternativeName>
        <fullName evidence="9">Nuclear-associated protein</fullName>
    </alternativeName>
</protein>
<dbReference type="SUPFAM" id="SSF52317">
    <property type="entry name" value="Class I glutamine amidotransferase-like"/>
    <property type="match status" value="1"/>
</dbReference>
<reference evidence="13" key="1">
    <citation type="journal article" date="2011" name="Genome Biol.">
        <title>The draft genome of the carcinogenic human liver fluke Clonorchis sinensis.</title>
        <authorList>
            <person name="Wang X."/>
            <person name="Chen W."/>
            <person name="Huang Y."/>
            <person name="Sun J."/>
            <person name="Men J."/>
            <person name="Liu H."/>
            <person name="Luo F."/>
            <person name="Guo L."/>
            <person name="Lv X."/>
            <person name="Deng C."/>
            <person name="Zhou C."/>
            <person name="Fan Y."/>
            <person name="Li X."/>
            <person name="Huang L."/>
            <person name="Hu Y."/>
            <person name="Liang C."/>
            <person name="Hu X."/>
            <person name="Xu J."/>
            <person name="Yu X."/>
        </authorList>
    </citation>
    <scope>NUCLEOTIDE SEQUENCE [LARGE SCALE GENOMIC DNA]</scope>
    <source>
        <strain evidence="13">Henan</strain>
    </source>
</reference>
<evidence type="ECO:0000256" key="8">
    <source>
        <dbReference type="ARBA" id="ARBA00070106"/>
    </source>
</evidence>
<feature type="domain" description="DJ-1/PfpI" evidence="11">
    <location>
        <begin position="509"/>
        <end position="673"/>
    </location>
</feature>
<evidence type="ECO:0000256" key="1">
    <source>
        <dbReference type="ARBA" id="ARBA00004123"/>
    </source>
</evidence>
<dbReference type="InterPro" id="IPR013180">
    <property type="entry name" value="CTNNBL1_N"/>
</dbReference>
<accession>G7YQS3</accession>
<dbReference type="InterPro" id="IPR039678">
    <property type="entry name" value="CTNNBL1"/>
</dbReference>
<keyword evidence="4" id="KW-0175">Coiled coil</keyword>
<evidence type="ECO:0000256" key="5">
    <source>
        <dbReference type="ARBA" id="ARBA00023242"/>
    </source>
</evidence>
<evidence type="ECO:0000259" key="11">
    <source>
        <dbReference type="Pfam" id="PF01965"/>
    </source>
</evidence>
<feature type="compositionally biased region" description="Polar residues" evidence="10">
    <location>
        <begin position="245"/>
        <end position="254"/>
    </location>
</feature>
<dbReference type="InterPro" id="IPR016024">
    <property type="entry name" value="ARM-type_fold"/>
</dbReference>
<evidence type="ECO:0000256" key="2">
    <source>
        <dbReference type="ARBA" id="ARBA00022553"/>
    </source>
</evidence>
<evidence type="ECO:0000256" key="3">
    <source>
        <dbReference type="ARBA" id="ARBA00022737"/>
    </source>
</evidence>
<comment type="function">
    <text evidence="6">Component of the PRP19-CDC5L complex that forms an integral part of the spliceosome and is required for activating pre-mRNA splicing. Participates in AID/AICDA-mediated somatic hypermutation (SHM) and class-switch recombination (CSR), 2 processes resulting in the production of high-affinity, mutated isotype-switched antibodies.</text>
</comment>
<feature type="domain" description="Beta-catenin-like protein 1 N-terminal" evidence="12">
    <location>
        <begin position="276"/>
        <end position="455"/>
    </location>
</feature>
<proteinExistence type="predicted"/>
<dbReference type="FunFam" id="1.25.10.10:FF:001136">
    <property type="entry name" value="Beta-catenin-like protein 1"/>
    <property type="match status" value="1"/>
</dbReference>
<dbReference type="Gene3D" id="1.25.10.10">
    <property type="entry name" value="Leucine-rich Repeat Variant"/>
    <property type="match status" value="1"/>
</dbReference>
<dbReference type="CDD" id="cd03135">
    <property type="entry name" value="GATase1_DJ-1"/>
    <property type="match status" value="1"/>
</dbReference>
<evidence type="ECO:0000256" key="10">
    <source>
        <dbReference type="SAM" id="MobiDB-lite"/>
    </source>
</evidence>
<feature type="domain" description="Beta-catenin-like protein 1 N-terminal" evidence="12">
    <location>
        <begin position="1"/>
        <end position="243"/>
    </location>
</feature>